<evidence type="ECO:0000256" key="2">
    <source>
        <dbReference type="ARBA" id="ARBA00022475"/>
    </source>
</evidence>
<evidence type="ECO:0000256" key="1">
    <source>
        <dbReference type="ARBA" id="ARBA00004651"/>
    </source>
</evidence>
<keyword evidence="2" id="KW-1003">Cell membrane</keyword>
<feature type="transmembrane region" description="Helical" evidence="7">
    <location>
        <begin position="108"/>
        <end position="125"/>
    </location>
</feature>
<evidence type="ECO:0000256" key="5">
    <source>
        <dbReference type="ARBA" id="ARBA00022989"/>
    </source>
</evidence>
<evidence type="ECO:0000313" key="8">
    <source>
        <dbReference type="EMBL" id="MFC5190278.1"/>
    </source>
</evidence>
<sequence>MASDFLHTWMVLGLVWISAISLMDDMYTLSRKLRFGIQFLAISMSFYDLGVFEQKPFWTLPILFFIALGIINAINFMDGINGITGLYSLVFFGSILAINRFMPIFEASLIQYIILSILVFLIFNLRRKALMFAGDIGSISMAYFVIYFLVKWYLASNDWTIILFLLVYGVDSFLTLGQRLLRGENVALPHRSHLYQLLVNQLKKDHVVISIAFASVQFLLNFFLFIYPQSFPSPMIASIVLIVSAMVYLLIKKPLQKKFNLI</sequence>
<feature type="transmembrane region" description="Helical" evidence="7">
    <location>
        <begin position="6"/>
        <end position="23"/>
    </location>
</feature>
<comment type="caution">
    <text evidence="8">The sequence shown here is derived from an EMBL/GenBank/DDBJ whole genome shotgun (WGS) entry which is preliminary data.</text>
</comment>
<feature type="transmembrane region" description="Helical" evidence="7">
    <location>
        <begin position="207"/>
        <end position="227"/>
    </location>
</feature>
<evidence type="ECO:0000256" key="3">
    <source>
        <dbReference type="ARBA" id="ARBA00022679"/>
    </source>
</evidence>
<dbReference type="RefSeq" id="WP_377911198.1">
    <property type="nucleotide sequence ID" value="NZ_JBHSKS010000001.1"/>
</dbReference>
<feature type="transmembrane region" description="Helical" evidence="7">
    <location>
        <begin position="84"/>
        <end position="102"/>
    </location>
</feature>
<evidence type="ECO:0008006" key="10">
    <source>
        <dbReference type="Google" id="ProtNLM"/>
    </source>
</evidence>
<keyword evidence="4 7" id="KW-0812">Transmembrane</keyword>
<evidence type="ECO:0000313" key="9">
    <source>
        <dbReference type="Proteomes" id="UP001596163"/>
    </source>
</evidence>
<dbReference type="PANTHER" id="PTHR22926">
    <property type="entry name" value="PHOSPHO-N-ACETYLMURAMOYL-PENTAPEPTIDE-TRANSFERASE"/>
    <property type="match status" value="1"/>
</dbReference>
<keyword evidence="5 7" id="KW-1133">Transmembrane helix</keyword>
<feature type="transmembrane region" description="Helical" evidence="7">
    <location>
        <begin position="35"/>
        <end position="52"/>
    </location>
</feature>
<feature type="transmembrane region" description="Helical" evidence="7">
    <location>
        <begin position="58"/>
        <end position="77"/>
    </location>
</feature>
<proteinExistence type="predicted"/>
<organism evidence="8 9">
    <name type="scientific">Algoriphagus aquatilis</name>
    <dbReference type="NCBI Taxonomy" id="490186"/>
    <lineage>
        <taxon>Bacteria</taxon>
        <taxon>Pseudomonadati</taxon>
        <taxon>Bacteroidota</taxon>
        <taxon>Cytophagia</taxon>
        <taxon>Cytophagales</taxon>
        <taxon>Cyclobacteriaceae</taxon>
        <taxon>Algoriphagus</taxon>
    </lineage>
</organism>
<protein>
    <recommendedName>
        <fullName evidence="10">UDP-N-acetylmuramyl pentapeptide phosphotransferase/UDP-N-acetylglucosamine-1-phosphate transferase</fullName>
    </recommendedName>
</protein>
<dbReference type="PANTHER" id="PTHR22926:SF3">
    <property type="entry name" value="UNDECAPRENYL-PHOSPHATE ALPHA-N-ACETYLGLUCOSAMINYL 1-PHOSPHATE TRANSFERASE"/>
    <property type="match status" value="1"/>
</dbReference>
<accession>A0ABW0BSU4</accession>
<comment type="subcellular location">
    <subcellularLocation>
        <location evidence="1">Cell membrane</location>
        <topology evidence="1">Multi-pass membrane protein</topology>
    </subcellularLocation>
</comment>
<name>A0ABW0BSU4_9BACT</name>
<feature type="transmembrane region" description="Helical" evidence="7">
    <location>
        <begin position="233"/>
        <end position="251"/>
    </location>
</feature>
<feature type="transmembrane region" description="Helical" evidence="7">
    <location>
        <begin position="159"/>
        <end position="181"/>
    </location>
</feature>
<dbReference type="EMBL" id="JBHSKS010000001">
    <property type="protein sequence ID" value="MFC5190278.1"/>
    <property type="molecule type" value="Genomic_DNA"/>
</dbReference>
<keyword evidence="3" id="KW-0808">Transferase</keyword>
<feature type="transmembrane region" description="Helical" evidence="7">
    <location>
        <begin position="132"/>
        <end position="153"/>
    </location>
</feature>
<dbReference type="InterPro" id="IPR000715">
    <property type="entry name" value="Glycosyl_transferase_4"/>
</dbReference>
<gene>
    <name evidence="8" type="ORF">ACFPIK_00760</name>
</gene>
<keyword evidence="9" id="KW-1185">Reference proteome</keyword>
<evidence type="ECO:0000256" key="7">
    <source>
        <dbReference type="SAM" id="Phobius"/>
    </source>
</evidence>
<dbReference type="Proteomes" id="UP001596163">
    <property type="component" value="Unassembled WGS sequence"/>
</dbReference>
<reference evidence="9" key="1">
    <citation type="journal article" date="2019" name="Int. J. Syst. Evol. Microbiol.">
        <title>The Global Catalogue of Microorganisms (GCM) 10K type strain sequencing project: providing services to taxonomists for standard genome sequencing and annotation.</title>
        <authorList>
            <consortium name="The Broad Institute Genomics Platform"/>
            <consortium name="The Broad Institute Genome Sequencing Center for Infectious Disease"/>
            <person name="Wu L."/>
            <person name="Ma J."/>
        </authorList>
    </citation>
    <scope>NUCLEOTIDE SEQUENCE [LARGE SCALE GENOMIC DNA]</scope>
    <source>
        <strain evidence="9">CGMCC 1.7030</strain>
    </source>
</reference>
<dbReference type="Pfam" id="PF00953">
    <property type="entry name" value="Glycos_transf_4"/>
    <property type="match status" value="1"/>
</dbReference>
<evidence type="ECO:0000256" key="4">
    <source>
        <dbReference type="ARBA" id="ARBA00022692"/>
    </source>
</evidence>
<keyword evidence="6 7" id="KW-0472">Membrane</keyword>
<evidence type="ECO:0000256" key="6">
    <source>
        <dbReference type="ARBA" id="ARBA00023136"/>
    </source>
</evidence>